<organism evidence="1">
    <name type="scientific">Pithovirus LCPAC304</name>
    <dbReference type="NCBI Taxonomy" id="2506594"/>
    <lineage>
        <taxon>Viruses</taxon>
        <taxon>Pithoviruses</taxon>
    </lineage>
</organism>
<protein>
    <recommendedName>
        <fullName evidence="2">Glycosyltransferase</fullName>
    </recommendedName>
</protein>
<name>A0A481Z895_9VIRU</name>
<evidence type="ECO:0008006" key="2">
    <source>
        <dbReference type="Google" id="ProtNLM"/>
    </source>
</evidence>
<accession>A0A481Z895</accession>
<proteinExistence type="predicted"/>
<sequence>MKTNNPKMTDLRLPVSVGEAVDKYSILEIKKSEVGDVERLKHIAREIAAIFPFVEHVIQRHLYHYQCLHYVNKKIWDLSDQIRDDSIPESDKTGLYAKTFQWNDARFRIKSKINTLFSSTLKEQKSYGVHPIVVDALSNLSDYTICSPQIRYLSLCYDRVHVRCNGPLREHVERLFQDDPHIVVGENAVEAPSIDFTKRSVLVPSSFPVLKQSPTPPVLHYVVGGKLGDFIHVLFVVMCKYRDIGAKGHVYITDDGKYGGDIFTTDAATVHAELCSIMEAQPYIESFSVLPPGEVRAFDVNLNDFRKNGILWHMGWMNFLPRIFRTSLLLDPWIHLPNTSKNEDVILIHRSRVPPHRNPSFLPFLRTIATNNKCKFLTCSVNEYNDFPVKDLVPLEKVDTLEEMYTKINGCTFFIGNQSSPLAIAYSLGKPCLCESTQCKFYTDTHRPPNTFFWESEKSNFVDGMDKYVKRKPAGF</sequence>
<dbReference type="EMBL" id="MK500565">
    <property type="protein sequence ID" value="QBK91836.1"/>
    <property type="molecule type" value="Genomic_DNA"/>
</dbReference>
<gene>
    <name evidence="1" type="ORF">LCPAC304_01750</name>
</gene>
<reference evidence="1" key="1">
    <citation type="journal article" date="2019" name="MBio">
        <title>Virus Genomes from Deep Sea Sediments Expand the Ocean Megavirome and Support Independent Origins of Viral Gigantism.</title>
        <authorList>
            <person name="Backstrom D."/>
            <person name="Yutin N."/>
            <person name="Jorgensen S.L."/>
            <person name="Dharamshi J."/>
            <person name="Homa F."/>
            <person name="Zaremba-Niedwiedzka K."/>
            <person name="Spang A."/>
            <person name="Wolf Y.I."/>
            <person name="Koonin E.V."/>
            <person name="Ettema T.J."/>
        </authorList>
    </citation>
    <scope>NUCLEOTIDE SEQUENCE</scope>
</reference>
<evidence type="ECO:0000313" key="1">
    <source>
        <dbReference type="EMBL" id="QBK91836.1"/>
    </source>
</evidence>